<dbReference type="RefSeq" id="WP_260409336.1">
    <property type="nucleotide sequence ID" value="NZ_JACHCC010000003.1"/>
</dbReference>
<comment type="similarity">
    <text evidence="2">Belongs to the SusD family.</text>
</comment>
<proteinExistence type="inferred from homology"/>
<evidence type="ECO:0000259" key="7">
    <source>
        <dbReference type="Pfam" id="PF14322"/>
    </source>
</evidence>
<keyword evidence="3" id="KW-0732">Signal</keyword>
<dbReference type="EMBL" id="JACHCC010000003">
    <property type="protein sequence ID" value="MBB6499328.1"/>
    <property type="molecule type" value="Genomic_DNA"/>
</dbReference>
<reference evidence="8 9" key="1">
    <citation type="submission" date="2020-08" db="EMBL/GenBank/DDBJ databases">
        <title>Genomic Encyclopedia of Type Strains, Phase IV (KMG-V): Genome sequencing to study the core and pangenomes of soil and plant-associated prokaryotes.</title>
        <authorList>
            <person name="Whitman W."/>
        </authorList>
    </citation>
    <scope>NUCLEOTIDE SEQUENCE [LARGE SCALE GENOMIC DNA]</scope>
    <source>
        <strain evidence="8 9">M2T3</strain>
    </source>
</reference>
<sequence>MKKKILLVLMTLTVVLTYSCKKLDVPVESQFVASNFPKTLSDYNASVGAIYSNLSSNFAVPYWRMQELATDEAILPARDGNFDDGGQYRQLHYHTWTSDHPNVTTIWQWAYSGIMTCNRLINITNSFGFTPADKTAKLAEIRGMRALYYFFLMDLYGNVPIITDYPVTGIPATQPRAKVFQFIESELLSIEQQLPAKTNVVASNVLQYGRPTKGMVFALLSKIYLNAAVYTNVPRYPDAVAMADSVMANTNYGLDARYRDIFLPNNGPQIRETIFAIPYDQQIPGNQFTRFGFFYYLVNAYGFNVGLSIAMSTTPEFYNRFNLPGDFRTTTWLSGPQFAPDGNGGFTTQPIYYPNTTTQVVINPVLTLVPPKPMDLGNTLASQSEGVRSIKYYPDPAIIQATRLNGNDVPVLRLADVMLMKAEAILRGAQPTVVNGEMQTPLLLVNRVRARSGAQLATSIDLNGMLDERARELSWEGWRRNDLIRFGQFEVEYPLPNDVLSMDKSTFRRLYPVPTTELKLNGSLIQNPGY</sequence>
<dbReference type="Proteomes" id="UP000521017">
    <property type="component" value="Unassembled WGS sequence"/>
</dbReference>
<dbReference type="Pfam" id="PF14322">
    <property type="entry name" value="SusD-like_3"/>
    <property type="match status" value="1"/>
</dbReference>
<dbReference type="AlphaFoldDB" id="A0A7X0J1W8"/>
<accession>A0A7X0J1W8</accession>
<evidence type="ECO:0000313" key="8">
    <source>
        <dbReference type="EMBL" id="MBB6499328.1"/>
    </source>
</evidence>
<evidence type="ECO:0000256" key="5">
    <source>
        <dbReference type="ARBA" id="ARBA00023237"/>
    </source>
</evidence>
<dbReference type="PROSITE" id="PS51257">
    <property type="entry name" value="PROKAR_LIPOPROTEIN"/>
    <property type="match status" value="1"/>
</dbReference>
<organism evidence="8 9">
    <name type="scientific">Pedobacter cryoconitis</name>
    <dbReference type="NCBI Taxonomy" id="188932"/>
    <lineage>
        <taxon>Bacteria</taxon>
        <taxon>Pseudomonadati</taxon>
        <taxon>Bacteroidota</taxon>
        <taxon>Sphingobacteriia</taxon>
        <taxon>Sphingobacteriales</taxon>
        <taxon>Sphingobacteriaceae</taxon>
        <taxon>Pedobacter</taxon>
    </lineage>
</organism>
<keyword evidence="5" id="KW-0998">Cell outer membrane</keyword>
<dbReference type="Gene3D" id="1.25.40.390">
    <property type="match status" value="1"/>
</dbReference>
<dbReference type="Pfam" id="PF07980">
    <property type="entry name" value="SusD_RagB"/>
    <property type="match status" value="1"/>
</dbReference>
<dbReference type="InterPro" id="IPR033985">
    <property type="entry name" value="SusD-like_N"/>
</dbReference>
<feature type="domain" description="SusD-like N-terminal" evidence="7">
    <location>
        <begin position="88"/>
        <end position="225"/>
    </location>
</feature>
<dbReference type="GO" id="GO:0009279">
    <property type="term" value="C:cell outer membrane"/>
    <property type="evidence" value="ECO:0007669"/>
    <property type="project" value="UniProtKB-SubCell"/>
</dbReference>
<dbReference type="SUPFAM" id="SSF48452">
    <property type="entry name" value="TPR-like"/>
    <property type="match status" value="1"/>
</dbReference>
<comment type="caution">
    <text evidence="8">The sequence shown here is derived from an EMBL/GenBank/DDBJ whole genome shotgun (WGS) entry which is preliminary data.</text>
</comment>
<dbReference type="InterPro" id="IPR012944">
    <property type="entry name" value="SusD_RagB_dom"/>
</dbReference>
<keyword evidence="4" id="KW-0472">Membrane</keyword>
<evidence type="ECO:0000256" key="4">
    <source>
        <dbReference type="ARBA" id="ARBA00023136"/>
    </source>
</evidence>
<comment type="subcellular location">
    <subcellularLocation>
        <location evidence="1">Cell outer membrane</location>
    </subcellularLocation>
</comment>
<evidence type="ECO:0000256" key="3">
    <source>
        <dbReference type="ARBA" id="ARBA00022729"/>
    </source>
</evidence>
<evidence type="ECO:0008006" key="10">
    <source>
        <dbReference type="Google" id="ProtNLM"/>
    </source>
</evidence>
<evidence type="ECO:0000256" key="1">
    <source>
        <dbReference type="ARBA" id="ARBA00004442"/>
    </source>
</evidence>
<dbReference type="InterPro" id="IPR011990">
    <property type="entry name" value="TPR-like_helical_dom_sf"/>
</dbReference>
<gene>
    <name evidence="8" type="ORF">HDF25_001469</name>
</gene>
<name>A0A7X0J1W8_9SPHI</name>
<feature type="domain" description="RagB/SusD" evidence="6">
    <location>
        <begin position="383"/>
        <end position="530"/>
    </location>
</feature>
<evidence type="ECO:0000256" key="2">
    <source>
        <dbReference type="ARBA" id="ARBA00006275"/>
    </source>
</evidence>
<evidence type="ECO:0000313" key="9">
    <source>
        <dbReference type="Proteomes" id="UP000521017"/>
    </source>
</evidence>
<protein>
    <recommendedName>
        <fullName evidence="10">Outer membrane starch-binding protein</fullName>
    </recommendedName>
</protein>
<evidence type="ECO:0000259" key="6">
    <source>
        <dbReference type="Pfam" id="PF07980"/>
    </source>
</evidence>